<sequence>MAYPAEPWSLRGRMYVSVFLLPAADVPELPAQLAGAIKVVRLGRRAVVGAAWVDYRPGGDMSYRELLAAVLVRAGWRPRVTITHIWVDSEDSRDGGRALWGIPKDLATFELSDDRAEAAGLAAADLRMRGPKIRLPIGFRVVQELAGAPKTTPVRATARCGLARVGWHIQEPAFLAGRRPLLSLVADEFRMQFGIVRVPQ</sequence>
<dbReference type="InterPro" id="IPR010451">
    <property type="entry name" value="Acetoacetate_decarboxylase"/>
</dbReference>
<gene>
    <name evidence="1" type="ORF">GCM10022255_012940</name>
</gene>
<protein>
    <submittedName>
        <fullName evidence="1">Acetoacetate decarboxylase family protein</fullName>
    </submittedName>
</protein>
<proteinExistence type="predicted"/>
<keyword evidence="2" id="KW-1185">Reference proteome</keyword>
<dbReference type="Proteomes" id="UP001500620">
    <property type="component" value="Unassembled WGS sequence"/>
</dbReference>
<reference evidence="2" key="1">
    <citation type="journal article" date="2019" name="Int. J. Syst. Evol. Microbiol.">
        <title>The Global Catalogue of Microorganisms (GCM) 10K type strain sequencing project: providing services to taxonomists for standard genome sequencing and annotation.</title>
        <authorList>
            <consortium name="The Broad Institute Genomics Platform"/>
            <consortium name="The Broad Institute Genome Sequencing Center for Infectious Disease"/>
            <person name="Wu L."/>
            <person name="Ma J."/>
        </authorList>
    </citation>
    <scope>NUCLEOTIDE SEQUENCE [LARGE SCALE GENOMIC DNA]</scope>
    <source>
        <strain evidence="2">JCM 17441</strain>
    </source>
</reference>
<evidence type="ECO:0000313" key="1">
    <source>
        <dbReference type="EMBL" id="GAA4245465.1"/>
    </source>
</evidence>
<dbReference type="Pfam" id="PF06314">
    <property type="entry name" value="ADC"/>
    <property type="match status" value="1"/>
</dbReference>
<accession>A0ABP8CZY0</accession>
<dbReference type="SUPFAM" id="SSF160104">
    <property type="entry name" value="Acetoacetate decarboxylase-like"/>
    <property type="match status" value="1"/>
</dbReference>
<evidence type="ECO:0000313" key="2">
    <source>
        <dbReference type="Proteomes" id="UP001500620"/>
    </source>
</evidence>
<dbReference type="InterPro" id="IPR023375">
    <property type="entry name" value="ADC_dom_sf"/>
</dbReference>
<comment type="caution">
    <text evidence="1">The sequence shown here is derived from an EMBL/GenBank/DDBJ whole genome shotgun (WGS) entry which is preliminary data.</text>
</comment>
<name>A0ABP8CZY0_9ACTN</name>
<dbReference type="Gene3D" id="2.40.400.10">
    <property type="entry name" value="Acetoacetate decarboxylase-like"/>
    <property type="match status" value="1"/>
</dbReference>
<organism evidence="1 2">
    <name type="scientific">Dactylosporangium darangshiense</name>
    <dbReference type="NCBI Taxonomy" id="579108"/>
    <lineage>
        <taxon>Bacteria</taxon>
        <taxon>Bacillati</taxon>
        <taxon>Actinomycetota</taxon>
        <taxon>Actinomycetes</taxon>
        <taxon>Micromonosporales</taxon>
        <taxon>Micromonosporaceae</taxon>
        <taxon>Dactylosporangium</taxon>
    </lineage>
</organism>
<dbReference type="RefSeq" id="WP_345122252.1">
    <property type="nucleotide sequence ID" value="NZ_BAABAT010000002.1"/>
</dbReference>
<dbReference type="EMBL" id="BAABAT010000002">
    <property type="protein sequence ID" value="GAA4245465.1"/>
    <property type="molecule type" value="Genomic_DNA"/>
</dbReference>